<sequence>MRSRDGTYVLRITARDYSGNMAMTNRDLRVRVNWALRSRQRRSLTASQTWAMPGVGMERSFAAVPARHARPS</sequence>
<keyword evidence="4" id="KW-1185">Reference proteome</keyword>
<accession>A0A2N3RL92</accession>
<reference evidence="3 4" key="1">
    <citation type="submission" date="2017-11" db="EMBL/GenBank/DDBJ databases">
        <title>Xanthomonas prunicola sp. nov., a novel pathogen that affects nectarine (Prunus persica var. nectarine) trees.</title>
        <authorList>
            <person name="Lopez M."/>
            <person name="Lopez-Soriano P."/>
            <person name="Garita-Cambronero J."/>
            <person name="Beltran C."/>
            <person name="Taghouti G."/>
            <person name="Portier P."/>
            <person name="Cubero J."/>
            <person name="Fischer-Le Saux M."/>
            <person name="Marco-Noales E."/>
        </authorList>
    </citation>
    <scope>NUCLEOTIDE SEQUENCE [LARGE SCALE GENOMIC DNA]</scope>
    <source>
        <strain evidence="1 3">CFBP8353</strain>
        <strain evidence="2 4">CFBP8354</strain>
    </source>
</reference>
<dbReference type="EMBL" id="PHKW01000002">
    <property type="protein sequence ID" value="PKV17530.1"/>
    <property type="molecule type" value="Genomic_DNA"/>
</dbReference>
<evidence type="ECO:0000313" key="1">
    <source>
        <dbReference type="EMBL" id="PKV13253.1"/>
    </source>
</evidence>
<organism evidence="1 3">
    <name type="scientific">Xanthomonas prunicola</name>
    <dbReference type="NCBI Taxonomy" id="2053930"/>
    <lineage>
        <taxon>Bacteria</taxon>
        <taxon>Pseudomonadati</taxon>
        <taxon>Pseudomonadota</taxon>
        <taxon>Gammaproteobacteria</taxon>
        <taxon>Lysobacterales</taxon>
        <taxon>Lysobacteraceae</taxon>
        <taxon>Xanthomonas</taxon>
    </lineage>
</organism>
<comment type="caution">
    <text evidence="1">The sequence shown here is derived from an EMBL/GenBank/DDBJ whole genome shotgun (WGS) entry which is preliminary data.</text>
</comment>
<dbReference type="EMBL" id="PHKV01000002">
    <property type="protein sequence ID" value="PKV13253.1"/>
    <property type="molecule type" value="Genomic_DNA"/>
</dbReference>
<dbReference type="Proteomes" id="UP000233720">
    <property type="component" value="Unassembled WGS sequence"/>
</dbReference>
<evidence type="ECO:0000313" key="4">
    <source>
        <dbReference type="Proteomes" id="UP000233748"/>
    </source>
</evidence>
<gene>
    <name evidence="1" type="ORF">XpruCFBP8353_08370</name>
    <name evidence="2" type="ORF">XpruCFBP8354_08365</name>
</gene>
<evidence type="ECO:0000313" key="2">
    <source>
        <dbReference type="EMBL" id="PKV17530.1"/>
    </source>
</evidence>
<dbReference type="AlphaFoldDB" id="A0A2N3RL92"/>
<proteinExistence type="predicted"/>
<dbReference type="Proteomes" id="UP000233748">
    <property type="component" value="Unassembled WGS sequence"/>
</dbReference>
<name>A0A2N3RL92_9XANT</name>
<protein>
    <submittedName>
        <fullName evidence="1">Uncharacterized protein</fullName>
    </submittedName>
</protein>
<evidence type="ECO:0000313" key="3">
    <source>
        <dbReference type="Proteomes" id="UP000233720"/>
    </source>
</evidence>